<keyword evidence="6 12" id="KW-0028">Amino-acid biosynthesis</keyword>
<dbReference type="InterPro" id="IPR002220">
    <property type="entry name" value="DapA-like"/>
</dbReference>
<dbReference type="GO" id="GO:0009089">
    <property type="term" value="P:lysine biosynthetic process via diaminopimelate"/>
    <property type="evidence" value="ECO:0007669"/>
    <property type="project" value="UniProtKB-UniRule"/>
</dbReference>
<evidence type="ECO:0000256" key="12">
    <source>
        <dbReference type="HAMAP-Rule" id="MF_00418"/>
    </source>
</evidence>
<evidence type="ECO:0000256" key="8">
    <source>
        <dbReference type="ARBA" id="ARBA00023154"/>
    </source>
</evidence>
<comment type="catalytic activity">
    <reaction evidence="11 12">
        <text>L-aspartate 4-semialdehyde + pyruvate = (2S,4S)-4-hydroxy-2,3,4,5-tetrahydrodipicolinate + H2O + H(+)</text>
        <dbReference type="Rhea" id="RHEA:34171"/>
        <dbReference type="ChEBI" id="CHEBI:15361"/>
        <dbReference type="ChEBI" id="CHEBI:15377"/>
        <dbReference type="ChEBI" id="CHEBI:15378"/>
        <dbReference type="ChEBI" id="CHEBI:67139"/>
        <dbReference type="ChEBI" id="CHEBI:537519"/>
        <dbReference type="EC" id="4.3.3.7"/>
    </reaction>
</comment>
<dbReference type="CDD" id="cd00950">
    <property type="entry name" value="DHDPS"/>
    <property type="match status" value="1"/>
</dbReference>
<accession>A0A0H4J2R6</accession>
<dbReference type="Gene3D" id="3.20.20.70">
    <property type="entry name" value="Aldolase class I"/>
    <property type="match status" value="1"/>
</dbReference>
<keyword evidence="17" id="KW-1185">Reference proteome</keyword>
<evidence type="ECO:0000313" key="16">
    <source>
        <dbReference type="EMBL" id="AKO66053.1"/>
    </source>
</evidence>
<feature type="active site" description="Schiff-base intermediate with substrate" evidence="12 14">
    <location>
        <position position="161"/>
    </location>
</feature>
<dbReference type="PIRSF" id="PIRSF001365">
    <property type="entry name" value="DHDPS"/>
    <property type="match status" value="1"/>
</dbReference>
<evidence type="ECO:0000256" key="15">
    <source>
        <dbReference type="PIRSR" id="PIRSR001365-2"/>
    </source>
</evidence>
<dbReference type="SUPFAM" id="SSF51569">
    <property type="entry name" value="Aldolase"/>
    <property type="match status" value="1"/>
</dbReference>
<keyword evidence="5 12" id="KW-0963">Cytoplasm</keyword>
<keyword evidence="7 12" id="KW-0220">Diaminopimelate biosynthesis</keyword>
<comment type="similarity">
    <text evidence="3 12 13">Belongs to the DapA family.</text>
</comment>
<dbReference type="EC" id="4.3.3.7" evidence="4 12"/>
<dbReference type="GO" id="GO:0005829">
    <property type="term" value="C:cytosol"/>
    <property type="evidence" value="ECO:0007669"/>
    <property type="project" value="TreeGrafter"/>
</dbReference>
<keyword evidence="8 12" id="KW-0457">Lysine biosynthesis</keyword>
<keyword evidence="9 12" id="KW-0456">Lyase</keyword>
<evidence type="ECO:0000256" key="1">
    <source>
        <dbReference type="ARBA" id="ARBA00003294"/>
    </source>
</evidence>
<dbReference type="GO" id="GO:0008840">
    <property type="term" value="F:4-hydroxy-tetrahydrodipicolinate synthase activity"/>
    <property type="evidence" value="ECO:0007669"/>
    <property type="project" value="UniProtKB-UniRule"/>
</dbReference>
<comment type="subcellular location">
    <subcellularLocation>
        <location evidence="12">Cytoplasm</location>
    </subcellularLocation>
</comment>
<dbReference type="InterPro" id="IPR005263">
    <property type="entry name" value="DapA"/>
</dbReference>
<evidence type="ECO:0000256" key="2">
    <source>
        <dbReference type="ARBA" id="ARBA00005120"/>
    </source>
</evidence>
<feature type="site" description="Part of a proton relay during catalysis" evidence="12">
    <location>
        <position position="107"/>
    </location>
</feature>
<evidence type="ECO:0000256" key="14">
    <source>
        <dbReference type="PIRSR" id="PIRSR001365-1"/>
    </source>
</evidence>
<dbReference type="HAMAP" id="MF_00418">
    <property type="entry name" value="DapA"/>
    <property type="match status" value="1"/>
</dbReference>
<dbReference type="EMBL" id="CP011002">
    <property type="protein sequence ID" value="AKO66053.1"/>
    <property type="molecule type" value="Genomic_DNA"/>
</dbReference>
<dbReference type="PANTHER" id="PTHR12128">
    <property type="entry name" value="DIHYDRODIPICOLINATE SYNTHASE"/>
    <property type="match status" value="1"/>
</dbReference>
<sequence>MLKGSFVAIVTPMFEDGSIDYESLKKLIDFHCENNSNGIVIVGTSGESPTITFEEHTNLIKETIEYTSKRLPVIAGTGANSTEEAIFLTKSAKDLGADAALIVSPYYNKPPQEGLYRHFKKINDEVDIPQILYNVPSRTCSDIENETVVELSKLKNIIGIKDATGDLSRIENLKNKVADSFLFYSGDDATACEFLKLGGHGVISVTANIKPQEMSSICQLNALGQFEEAININQKIGELHDILFVESNPIPVKYLLNKMGLIKPGIRLPLISLNPEYHKLFEKYV</sequence>
<feature type="binding site" evidence="12">
    <location>
        <position position="45"/>
    </location>
    <ligand>
        <name>pyruvate</name>
        <dbReference type="ChEBI" id="CHEBI:15361"/>
    </ligand>
</feature>
<dbReference type="AlphaFoldDB" id="A0A0H4J2R6"/>
<evidence type="ECO:0000256" key="7">
    <source>
        <dbReference type="ARBA" id="ARBA00022915"/>
    </source>
</evidence>
<feature type="binding site" evidence="12 15">
    <location>
        <position position="203"/>
    </location>
    <ligand>
        <name>pyruvate</name>
        <dbReference type="ChEBI" id="CHEBI:15361"/>
    </ligand>
</feature>
<comment type="pathway">
    <text evidence="2 12">Amino-acid biosynthesis; L-lysine biosynthesis via DAP pathway; (S)-tetrahydrodipicolinate from L-aspartate: step 3/4.</text>
</comment>
<dbReference type="InterPro" id="IPR020625">
    <property type="entry name" value="Schiff_base-form_aldolases_AS"/>
</dbReference>
<dbReference type="NCBIfam" id="TIGR00674">
    <property type="entry name" value="dapA"/>
    <property type="match status" value="1"/>
</dbReference>
<dbReference type="PRINTS" id="PR00146">
    <property type="entry name" value="DHPICSNTHASE"/>
</dbReference>
<dbReference type="PROSITE" id="PS00666">
    <property type="entry name" value="DHDPS_2"/>
    <property type="match status" value="1"/>
</dbReference>
<evidence type="ECO:0000256" key="13">
    <source>
        <dbReference type="PIRNR" id="PIRNR001365"/>
    </source>
</evidence>
<evidence type="ECO:0000256" key="10">
    <source>
        <dbReference type="ARBA" id="ARBA00023270"/>
    </source>
</evidence>
<evidence type="ECO:0000256" key="9">
    <source>
        <dbReference type="ARBA" id="ARBA00023239"/>
    </source>
</evidence>
<dbReference type="GO" id="GO:0019877">
    <property type="term" value="P:diaminopimelate biosynthetic process"/>
    <property type="evidence" value="ECO:0007669"/>
    <property type="project" value="UniProtKB-UniRule"/>
</dbReference>
<dbReference type="UniPathway" id="UPA00034">
    <property type="reaction ID" value="UER00017"/>
</dbReference>
<dbReference type="Proteomes" id="UP000066549">
    <property type="component" value="Chromosome"/>
</dbReference>
<dbReference type="PATRIC" id="fig|1623450.3.peg.985"/>
<evidence type="ECO:0000256" key="6">
    <source>
        <dbReference type="ARBA" id="ARBA00022605"/>
    </source>
</evidence>
<feature type="site" description="Part of a proton relay during catalysis" evidence="12">
    <location>
        <position position="44"/>
    </location>
</feature>
<feature type="active site" description="Proton donor/acceptor" evidence="12 14">
    <location>
        <position position="133"/>
    </location>
</feature>
<proteinExistence type="inferred from homology"/>
<dbReference type="PANTHER" id="PTHR12128:SF66">
    <property type="entry name" value="4-HYDROXY-2-OXOGLUTARATE ALDOLASE, MITOCHONDRIAL"/>
    <property type="match status" value="1"/>
</dbReference>
<keyword evidence="10 12" id="KW-0704">Schiff base</keyword>
<evidence type="ECO:0000313" key="17">
    <source>
        <dbReference type="Proteomes" id="UP000066549"/>
    </source>
</evidence>
<evidence type="ECO:0000256" key="4">
    <source>
        <dbReference type="ARBA" id="ARBA00012086"/>
    </source>
</evidence>
<evidence type="ECO:0000256" key="11">
    <source>
        <dbReference type="ARBA" id="ARBA00047836"/>
    </source>
</evidence>
<evidence type="ECO:0000256" key="3">
    <source>
        <dbReference type="ARBA" id="ARBA00007592"/>
    </source>
</evidence>
<dbReference type="InterPro" id="IPR013785">
    <property type="entry name" value="Aldolase_TIM"/>
</dbReference>
<gene>
    <name evidence="12" type="primary">dapA</name>
    <name evidence="16" type="ORF">VI33_04935</name>
</gene>
<comment type="subunit">
    <text evidence="12">Homotetramer; dimer of dimers.</text>
</comment>
<name>A0A0H4J2R6_9PROT</name>
<reference evidence="16 17" key="1">
    <citation type="submission" date="2015-03" db="EMBL/GenBank/DDBJ databases">
        <title>Comparative analysis of the OM43 clade including a novel species from Red Sea uncovers genomic and metabolic diversity among marine methylotrophs.</title>
        <authorList>
            <person name="Jimenez-Infante F."/>
            <person name="Ngugi D.K."/>
            <person name="Vinu M."/>
            <person name="Alam I."/>
            <person name="Kamau A."/>
            <person name="Blom J."/>
            <person name="Bajic V.B."/>
            <person name="Stingl U."/>
        </authorList>
    </citation>
    <scope>NUCLEOTIDE SEQUENCE [LARGE SCALE GENOMIC DNA]</scope>
    <source>
        <strain evidence="16 17">MBRSH7</strain>
    </source>
</reference>
<evidence type="ECO:0000256" key="5">
    <source>
        <dbReference type="ARBA" id="ARBA00022490"/>
    </source>
</evidence>
<dbReference type="SMART" id="SM01130">
    <property type="entry name" value="DHDPS"/>
    <property type="match status" value="1"/>
</dbReference>
<organism evidence="16 17">
    <name type="scientific">Methylophilales bacterium MBRS-H7</name>
    <dbReference type="NCBI Taxonomy" id="1623450"/>
    <lineage>
        <taxon>Bacteria</taxon>
        <taxon>Pseudomonadati</taxon>
        <taxon>Pseudomonadota</taxon>
        <taxon>Betaproteobacteria</taxon>
        <taxon>Nitrosomonadales</taxon>
        <taxon>OM43 clade</taxon>
    </lineage>
</organism>
<dbReference type="Pfam" id="PF00701">
    <property type="entry name" value="DHDPS"/>
    <property type="match status" value="1"/>
</dbReference>
<comment type="function">
    <text evidence="1 12">Catalyzes the condensation of (S)-aspartate-beta-semialdehyde [(S)-ASA] and pyruvate to 4-hydroxy-tetrahydrodipicolinate (HTPA).</text>
</comment>
<comment type="caution">
    <text evidence="12">Was originally thought to be a dihydrodipicolinate synthase (DHDPS), catalyzing the condensation of (S)-aspartate-beta-semialdehyde [(S)-ASA] and pyruvate to dihydrodipicolinate (DHDP). However, it was shown in E.coli that the product of the enzymatic reaction is not dihydrodipicolinate but in fact (4S)-4-hydroxy-2,3,4,5-tetrahydro-(2S)-dipicolinic acid (HTPA), and that the consecutive dehydration reaction leading to DHDP is not spontaneous but catalyzed by DapB.</text>
</comment>
<dbReference type="OrthoDB" id="9782828at2"/>
<protein>
    <recommendedName>
        <fullName evidence="4 12">4-hydroxy-tetrahydrodipicolinate synthase</fullName>
        <shortName evidence="12">HTPA synthase</shortName>
        <ecNumber evidence="4 12">4.3.3.7</ecNumber>
    </recommendedName>
</protein>